<accession>Q50K95</accession>
<feature type="non-terminal residue" evidence="5">
    <location>
        <position position="1"/>
    </location>
</feature>
<keyword evidence="4" id="KW-1015">Disulfide bond</keyword>
<evidence type="ECO:0000256" key="2">
    <source>
        <dbReference type="ARBA" id="ARBA00008712"/>
    </source>
</evidence>
<evidence type="ECO:0000313" key="5">
    <source>
        <dbReference type="EMBL" id="BAD97851.1"/>
    </source>
</evidence>
<dbReference type="GO" id="GO:0031012">
    <property type="term" value="C:extracellular matrix"/>
    <property type="evidence" value="ECO:0007669"/>
    <property type="project" value="TreeGrafter"/>
</dbReference>
<dbReference type="AlphaFoldDB" id="Q50K95"/>
<sequence length="129" mass="14899">FFASSVHSNYYEDRQWEFLCRTAGTTLACEDSGYVNSFDNPLDFKCPGDKFVTGVSGYHDNHYEDRRYGFQCCSILGRSPRDCYLTGEVNTWDGKLTLVVDEGKAIKGAHSVHNYYYEDRIWKFEICSI</sequence>
<organism evidence="5">
    <name type="scientific">Lymnaea stagnalis</name>
    <name type="common">Great pond snail</name>
    <name type="synonym">Helix stagnalis</name>
    <dbReference type="NCBI Taxonomy" id="6523"/>
    <lineage>
        <taxon>Eukaryota</taxon>
        <taxon>Metazoa</taxon>
        <taxon>Spiralia</taxon>
        <taxon>Lophotrochozoa</taxon>
        <taxon>Mollusca</taxon>
        <taxon>Gastropoda</taxon>
        <taxon>Heterobranchia</taxon>
        <taxon>Euthyneura</taxon>
        <taxon>Panpulmonata</taxon>
        <taxon>Hygrophila</taxon>
        <taxon>Lymnaeoidea</taxon>
        <taxon>Lymnaeidae</taxon>
        <taxon>Lymnaea</taxon>
    </lineage>
</organism>
<dbReference type="GO" id="GO:0030199">
    <property type="term" value="P:collagen fibril organization"/>
    <property type="evidence" value="ECO:0007669"/>
    <property type="project" value="TreeGrafter"/>
</dbReference>
<evidence type="ECO:0000256" key="3">
    <source>
        <dbReference type="ARBA" id="ARBA00022525"/>
    </source>
</evidence>
<evidence type="ECO:0000256" key="1">
    <source>
        <dbReference type="ARBA" id="ARBA00004613"/>
    </source>
</evidence>
<protein>
    <submittedName>
        <fullName evidence="5">Dermatopontin2</fullName>
    </submittedName>
</protein>
<keyword evidence="3" id="KW-0964">Secreted</keyword>
<dbReference type="InterPro" id="IPR026645">
    <property type="entry name" value="Dermatopontin"/>
</dbReference>
<dbReference type="EMBL" id="AB210094">
    <property type="protein sequence ID" value="BAD97851.1"/>
    <property type="molecule type" value="mRNA"/>
</dbReference>
<dbReference type="GO" id="GO:0005615">
    <property type="term" value="C:extracellular space"/>
    <property type="evidence" value="ECO:0007669"/>
    <property type="project" value="TreeGrafter"/>
</dbReference>
<comment type="similarity">
    <text evidence="2">Belongs to the dermatopontin family.</text>
</comment>
<name>Q50K95_LYMST</name>
<dbReference type="PANTHER" id="PTHR15040:SF1">
    <property type="entry name" value="DERMATOPONTIN-LIKE ISOFORM X1"/>
    <property type="match status" value="1"/>
</dbReference>
<comment type="subcellular location">
    <subcellularLocation>
        <location evidence="1">Secreted</location>
    </subcellularLocation>
</comment>
<proteinExistence type="evidence at transcript level"/>
<dbReference type="PANTHER" id="PTHR15040">
    <property type="entry name" value="DERMATOPONTIN-RELATED"/>
    <property type="match status" value="1"/>
</dbReference>
<reference evidence="5" key="1">
    <citation type="journal article" date="2006" name="J. Mol. Evol.">
        <title>Molecular evolution and functionally important structures of molluscan Dermatopontin: implications for the origins of molluscan shell matrix proteins.</title>
        <authorList>
            <person name="Sarashina I."/>
            <person name="Yamaguchi H."/>
            <person name="Haga T."/>
            <person name="Iijima M."/>
            <person name="Chiba S."/>
            <person name="Endo K."/>
        </authorList>
    </citation>
    <scope>NUCLEOTIDE SEQUENCE</scope>
</reference>
<dbReference type="Pfam" id="PF14704">
    <property type="entry name" value="DERM"/>
    <property type="match status" value="1"/>
</dbReference>
<evidence type="ECO:0000256" key="4">
    <source>
        <dbReference type="ARBA" id="ARBA00023157"/>
    </source>
</evidence>